<comment type="caution">
    <text evidence="1">The sequence shown here is derived from an EMBL/GenBank/DDBJ whole genome shotgun (WGS) entry which is preliminary data.</text>
</comment>
<dbReference type="EMBL" id="LUGH01002311">
    <property type="protein sequence ID" value="OBZ80291.1"/>
    <property type="molecule type" value="Genomic_DNA"/>
</dbReference>
<feature type="non-terminal residue" evidence="1">
    <location>
        <position position="1"/>
    </location>
</feature>
<keyword evidence="2" id="KW-1185">Reference proteome</keyword>
<protein>
    <submittedName>
        <fullName evidence="1">Uncharacterized protein</fullName>
    </submittedName>
</protein>
<dbReference type="InParanoid" id="A0A1C7MTU3"/>
<name>A0A1C7MTU3_9FUNG</name>
<proteinExistence type="predicted"/>
<evidence type="ECO:0000313" key="1">
    <source>
        <dbReference type="EMBL" id="OBZ80291.1"/>
    </source>
</evidence>
<organism evidence="1 2">
    <name type="scientific">Choanephora cucurbitarum</name>
    <dbReference type="NCBI Taxonomy" id="101091"/>
    <lineage>
        <taxon>Eukaryota</taxon>
        <taxon>Fungi</taxon>
        <taxon>Fungi incertae sedis</taxon>
        <taxon>Mucoromycota</taxon>
        <taxon>Mucoromycotina</taxon>
        <taxon>Mucoromycetes</taxon>
        <taxon>Mucorales</taxon>
        <taxon>Mucorineae</taxon>
        <taxon>Choanephoraceae</taxon>
        <taxon>Choanephoroideae</taxon>
        <taxon>Choanephora</taxon>
    </lineage>
</organism>
<sequence>RINELLPQLPGIDAEDGLDLADFDLDSGENHMIITETFEIIEDQEEKEEEEETVDVEENRRRLKKLLRLSWPLAFLLMNSIKRFIVV</sequence>
<reference evidence="1 2" key="1">
    <citation type="submission" date="2016-03" db="EMBL/GenBank/DDBJ databases">
        <title>Choanephora cucurbitarum.</title>
        <authorList>
            <person name="Min B."/>
            <person name="Park H."/>
            <person name="Park J.-H."/>
            <person name="Shin H.-D."/>
            <person name="Choi I.-G."/>
        </authorList>
    </citation>
    <scope>NUCLEOTIDE SEQUENCE [LARGE SCALE GENOMIC DNA]</scope>
    <source>
        <strain evidence="1 2">KUS-F28377</strain>
    </source>
</reference>
<dbReference type="OrthoDB" id="2271947at2759"/>
<evidence type="ECO:0000313" key="2">
    <source>
        <dbReference type="Proteomes" id="UP000093000"/>
    </source>
</evidence>
<dbReference type="Proteomes" id="UP000093000">
    <property type="component" value="Unassembled WGS sequence"/>
</dbReference>
<accession>A0A1C7MTU3</accession>
<gene>
    <name evidence="1" type="ORF">A0J61_11661</name>
</gene>
<dbReference type="AlphaFoldDB" id="A0A1C7MTU3"/>